<dbReference type="Pfam" id="PF01494">
    <property type="entry name" value="FAD_binding_3"/>
    <property type="match status" value="1"/>
</dbReference>
<dbReference type="PANTHER" id="PTHR46865:SF2">
    <property type="entry name" value="MONOOXYGENASE"/>
    <property type="match status" value="1"/>
</dbReference>
<dbReference type="GO" id="GO:0004497">
    <property type="term" value="F:monooxygenase activity"/>
    <property type="evidence" value="ECO:0007669"/>
    <property type="project" value="UniProtKB-KW"/>
</dbReference>
<evidence type="ECO:0000256" key="1">
    <source>
        <dbReference type="SAM" id="MobiDB-lite"/>
    </source>
</evidence>
<sequence>MTQKVLISGASVAGPALAYWLRRRGFEVTVVERAPAPRPGGQAIDVRGVALDVLDRMGLLERARELRTTMRGMEMLDGKGNEIMRSTEMALSSGRFDSDDIELLREDLTAMIYERTKDDEDPLAGSSIGTVEYLFGDTITAITDGVGGVTVTFENAPPRTFDVIVGADGLHSGVRALAFGPESQFVRHLGTYLAVFSAENFIGLDNWQVWVNEGNVGYAVYPVRDNKELRVTLGIKADSLPHDRRDNDAHRRMLAEDLEGLAWETPRLVEAMWAAEDFYFDAMAQIHMDTWSAGRVTLVGDAGYCASPLSGQGTSLALVGAYVLAEELERAGGRHAEGFAAYEARMRPFAQLNQALATENPGQPASEESLERAKRALSLDSREN</sequence>
<organism evidence="3 4">
    <name type="scientific">Allokutzneria multivorans</name>
    <dbReference type="NCBI Taxonomy" id="1142134"/>
    <lineage>
        <taxon>Bacteria</taxon>
        <taxon>Bacillati</taxon>
        <taxon>Actinomycetota</taxon>
        <taxon>Actinomycetes</taxon>
        <taxon>Pseudonocardiales</taxon>
        <taxon>Pseudonocardiaceae</taxon>
        <taxon>Allokutzneria</taxon>
    </lineage>
</organism>
<dbReference type="PANTHER" id="PTHR46865">
    <property type="entry name" value="OXIDOREDUCTASE-RELATED"/>
    <property type="match status" value="1"/>
</dbReference>
<name>A0ABP7TC91_9PSEU</name>
<dbReference type="InterPro" id="IPR002938">
    <property type="entry name" value="FAD-bd"/>
</dbReference>
<dbReference type="Gene3D" id="3.30.9.10">
    <property type="entry name" value="D-Amino Acid Oxidase, subunit A, domain 2"/>
    <property type="match status" value="1"/>
</dbReference>
<dbReference type="Proteomes" id="UP001501747">
    <property type="component" value="Unassembled WGS sequence"/>
</dbReference>
<gene>
    <name evidence="3" type="ORF">GCM10022247_55870</name>
</gene>
<evidence type="ECO:0000259" key="2">
    <source>
        <dbReference type="Pfam" id="PF01494"/>
    </source>
</evidence>
<keyword evidence="4" id="KW-1185">Reference proteome</keyword>
<evidence type="ECO:0000313" key="4">
    <source>
        <dbReference type="Proteomes" id="UP001501747"/>
    </source>
</evidence>
<protein>
    <submittedName>
        <fullName evidence="3">FAD-dependent monooxygenase</fullName>
    </submittedName>
</protein>
<dbReference type="PRINTS" id="PR00420">
    <property type="entry name" value="RNGMNOXGNASE"/>
</dbReference>
<proteinExistence type="predicted"/>
<dbReference type="SUPFAM" id="SSF51905">
    <property type="entry name" value="FAD/NAD(P)-binding domain"/>
    <property type="match status" value="1"/>
</dbReference>
<dbReference type="Gene3D" id="3.50.50.60">
    <property type="entry name" value="FAD/NAD(P)-binding domain"/>
    <property type="match status" value="1"/>
</dbReference>
<dbReference type="EMBL" id="BAABAL010000018">
    <property type="protein sequence ID" value="GAA4024198.1"/>
    <property type="molecule type" value="Genomic_DNA"/>
</dbReference>
<evidence type="ECO:0000313" key="3">
    <source>
        <dbReference type="EMBL" id="GAA4024198.1"/>
    </source>
</evidence>
<feature type="region of interest" description="Disordered" evidence="1">
    <location>
        <begin position="358"/>
        <end position="384"/>
    </location>
</feature>
<keyword evidence="3" id="KW-0503">Monooxygenase</keyword>
<dbReference type="InterPro" id="IPR051704">
    <property type="entry name" value="FAD_aromatic-hydroxylase"/>
</dbReference>
<keyword evidence="3" id="KW-0560">Oxidoreductase</keyword>
<comment type="caution">
    <text evidence="3">The sequence shown here is derived from an EMBL/GenBank/DDBJ whole genome shotgun (WGS) entry which is preliminary data.</text>
</comment>
<reference evidence="4" key="1">
    <citation type="journal article" date="2019" name="Int. J. Syst. Evol. Microbiol.">
        <title>The Global Catalogue of Microorganisms (GCM) 10K type strain sequencing project: providing services to taxonomists for standard genome sequencing and annotation.</title>
        <authorList>
            <consortium name="The Broad Institute Genomics Platform"/>
            <consortium name="The Broad Institute Genome Sequencing Center for Infectious Disease"/>
            <person name="Wu L."/>
            <person name="Ma J."/>
        </authorList>
    </citation>
    <scope>NUCLEOTIDE SEQUENCE [LARGE SCALE GENOMIC DNA]</scope>
    <source>
        <strain evidence="4">JCM 17342</strain>
    </source>
</reference>
<dbReference type="InterPro" id="IPR036188">
    <property type="entry name" value="FAD/NAD-bd_sf"/>
</dbReference>
<dbReference type="RefSeq" id="WP_344880883.1">
    <property type="nucleotide sequence ID" value="NZ_BAABAL010000018.1"/>
</dbReference>
<feature type="domain" description="FAD-binding" evidence="2">
    <location>
        <begin position="4"/>
        <end position="352"/>
    </location>
</feature>
<accession>A0ABP7TC91</accession>